<protein>
    <recommendedName>
        <fullName evidence="4">GIY-YIG domain-containing protein</fullName>
    </recommendedName>
</protein>
<feature type="compositionally biased region" description="Basic residues" evidence="1">
    <location>
        <begin position="27"/>
        <end position="38"/>
    </location>
</feature>
<dbReference type="AlphaFoldDB" id="A0A2V0P844"/>
<dbReference type="Pfam" id="PF19239">
    <property type="entry name" value="GIY_YIG_domain"/>
    <property type="match status" value="1"/>
</dbReference>
<gene>
    <name evidence="2" type="ORF">Rsub_07298</name>
</gene>
<name>A0A2V0P844_9CHLO</name>
<comment type="caution">
    <text evidence="2">The sequence shown here is derived from an EMBL/GenBank/DDBJ whole genome shotgun (WGS) entry which is preliminary data.</text>
</comment>
<feature type="region of interest" description="Disordered" evidence="1">
    <location>
        <begin position="192"/>
        <end position="221"/>
    </location>
</feature>
<evidence type="ECO:0000256" key="1">
    <source>
        <dbReference type="SAM" id="MobiDB-lite"/>
    </source>
</evidence>
<evidence type="ECO:0008006" key="4">
    <source>
        <dbReference type="Google" id="ProtNLM"/>
    </source>
</evidence>
<organism evidence="2 3">
    <name type="scientific">Raphidocelis subcapitata</name>
    <dbReference type="NCBI Taxonomy" id="307507"/>
    <lineage>
        <taxon>Eukaryota</taxon>
        <taxon>Viridiplantae</taxon>
        <taxon>Chlorophyta</taxon>
        <taxon>core chlorophytes</taxon>
        <taxon>Chlorophyceae</taxon>
        <taxon>CS clade</taxon>
        <taxon>Sphaeropleales</taxon>
        <taxon>Selenastraceae</taxon>
        <taxon>Raphidocelis</taxon>
    </lineage>
</organism>
<keyword evidence="3" id="KW-1185">Reference proteome</keyword>
<dbReference type="OrthoDB" id="1922121at2759"/>
<sequence>MIALLRQRPPSRRRRCAAHGSAAAAARVKRPPGRPPARRRLREAAGRDNGFGLVADMGWSYWLTAPVAFQLAGLLLHLHPGVYEIGQVMPGGAITPLYLGQTKDLRGRFGYYSRLLVTGSAKPRTGTEAELARRRGAGAGFCVRHLECADPAAIEGWLLKRYDYALNKALNGQRRANDVPCPCRGAPPAAALAAAAGGGQRGRRRARTAAGRGPAEVRRPM</sequence>
<proteinExistence type="predicted"/>
<dbReference type="InParanoid" id="A0A2V0P844"/>
<evidence type="ECO:0000313" key="2">
    <source>
        <dbReference type="EMBL" id="GBF94030.1"/>
    </source>
</evidence>
<reference evidence="2 3" key="1">
    <citation type="journal article" date="2018" name="Sci. Rep.">
        <title>Raphidocelis subcapitata (=Pseudokirchneriella subcapitata) provides an insight into genome evolution and environmental adaptations in the Sphaeropleales.</title>
        <authorList>
            <person name="Suzuki S."/>
            <person name="Yamaguchi H."/>
            <person name="Nakajima N."/>
            <person name="Kawachi M."/>
        </authorList>
    </citation>
    <scope>NUCLEOTIDE SEQUENCE [LARGE SCALE GENOMIC DNA]</scope>
    <source>
        <strain evidence="2 3">NIES-35</strain>
    </source>
</reference>
<dbReference type="Proteomes" id="UP000247498">
    <property type="component" value="Unassembled WGS sequence"/>
</dbReference>
<feature type="region of interest" description="Disordered" evidence="1">
    <location>
        <begin position="1"/>
        <end position="38"/>
    </location>
</feature>
<dbReference type="EMBL" id="BDRX01000047">
    <property type="protein sequence ID" value="GBF94030.1"/>
    <property type="molecule type" value="Genomic_DNA"/>
</dbReference>
<evidence type="ECO:0000313" key="3">
    <source>
        <dbReference type="Proteomes" id="UP000247498"/>
    </source>
</evidence>
<accession>A0A2V0P844</accession>